<evidence type="ECO:0000313" key="2">
    <source>
        <dbReference type="Proteomes" id="UP000198988"/>
    </source>
</evidence>
<proteinExistence type="predicted"/>
<dbReference type="Proteomes" id="UP000198988">
    <property type="component" value="Unassembled WGS sequence"/>
</dbReference>
<dbReference type="EMBL" id="CDSC02000109">
    <property type="protein sequence ID" value="SEH69477.1"/>
    <property type="molecule type" value="Genomic_DNA"/>
</dbReference>
<protein>
    <submittedName>
        <fullName evidence="1">Uncharacterized protein</fullName>
    </submittedName>
</protein>
<accession>A0A1H6K3M9</accession>
<dbReference type="AlphaFoldDB" id="A0A1H6K3M9"/>
<gene>
    <name evidence="1" type="ORF">BAZSYMA_ACONTIG16246_1</name>
</gene>
<name>A0A1H6K3M9_9GAMM</name>
<reference evidence="2" key="1">
    <citation type="submission" date="2016-06" db="EMBL/GenBank/DDBJ databases">
        <authorList>
            <person name="Petersen J."/>
            <person name="Sayavedra L."/>
        </authorList>
    </citation>
    <scope>NUCLEOTIDE SEQUENCE [LARGE SCALE GENOMIC DNA]</scope>
    <source>
        <strain evidence="2">BazSymA</strain>
    </source>
</reference>
<sequence>MNFKNTTKTSISKMKDTITKIALDWQQINKRRGKQSFALRI</sequence>
<organism evidence="1 2">
    <name type="scientific">Bathymodiolus azoricus thioautotrophic gill symbiont</name>
    <dbReference type="NCBI Taxonomy" id="235205"/>
    <lineage>
        <taxon>Bacteria</taxon>
        <taxon>Pseudomonadati</taxon>
        <taxon>Pseudomonadota</taxon>
        <taxon>Gammaproteobacteria</taxon>
        <taxon>sulfur-oxidizing symbionts</taxon>
    </lineage>
</organism>
<evidence type="ECO:0000313" key="1">
    <source>
        <dbReference type="EMBL" id="SEH69477.1"/>
    </source>
</evidence>